<proteinExistence type="predicted"/>
<accession>A0ACC1H9G2</accession>
<protein>
    <submittedName>
        <fullName evidence="1">Uncharacterized protein</fullName>
    </submittedName>
</protein>
<evidence type="ECO:0000313" key="2">
    <source>
        <dbReference type="Proteomes" id="UP001145114"/>
    </source>
</evidence>
<reference evidence="1" key="1">
    <citation type="submission" date="2022-06" db="EMBL/GenBank/DDBJ databases">
        <title>Phylogenomic reconstructions and comparative analyses of Kickxellomycotina fungi.</title>
        <authorList>
            <person name="Reynolds N.K."/>
            <person name="Stajich J.E."/>
            <person name="Barry K."/>
            <person name="Grigoriev I.V."/>
            <person name="Crous P."/>
            <person name="Smith M.E."/>
        </authorList>
    </citation>
    <scope>NUCLEOTIDE SEQUENCE</scope>
    <source>
        <strain evidence="1">RSA 2271</strain>
    </source>
</reference>
<name>A0ACC1H9G2_9FUNG</name>
<dbReference type="EMBL" id="JAMZIH010007340">
    <property type="protein sequence ID" value="KAJ1673130.1"/>
    <property type="molecule type" value="Genomic_DNA"/>
</dbReference>
<feature type="non-terminal residue" evidence="1">
    <location>
        <position position="96"/>
    </location>
</feature>
<sequence>MSKQPPELPGMPDFPKYSEFDKDPRVQYLEETGKYVFTNPDDGIEYEYDEGLCAWFPMWNETLVEAQQSVYGDGGDVSEVKAGDVKDTNRSEPALP</sequence>
<organism evidence="1 2">
    <name type="scientific">Spiromyces aspiralis</name>
    <dbReference type="NCBI Taxonomy" id="68401"/>
    <lineage>
        <taxon>Eukaryota</taxon>
        <taxon>Fungi</taxon>
        <taxon>Fungi incertae sedis</taxon>
        <taxon>Zoopagomycota</taxon>
        <taxon>Kickxellomycotina</taxon>
        <taxon>Kickxellomycetes</taxon>
        <taxon>Kickxellales</taxon>
        <taxon>Kickxellaceae</taxon>
        <taxon>Spiromyces</taxon>
    </lineage>
</organism>
<evidence type="ECO:0000313" key="1">
    <source>
        <dbReference type="EMBL" id="KAJ1673130.1"/>
    </source>
</evidence>
<dbReference type="Proteomes" id="UP001145114">
    <property type="component" value="Unassembled WGS sequence"/>
</dbReference>
<keyword evidence="2" id="KW-1185">Reference proteome</keyword>
<comment type="caution">
    <text evidence="1">The sequence shown here is derived from an EMBL/GenBank/DDBJ whole genome shotgun (WGS) entry which is preliminary data.</text>
</comment>
<gene>
    <name evidence="1" type="ORF">EV182_005825</name>
</gene>